<dbReference type="SUPFAM" id="SSF140566">
    <property type="entry name" value="FlgN-like"/>
    <property type="match status" value="1"/>
</dbReference>
<comment type="caution">
    <text evidence="3">The sequence shown here is derived from an EMBL/GenBank/DDBJ whole genome shotgun (WGS) entry which is preliminary data.</text>
</comment>
<dbReference type="InterPro" id="IPR036679">
    <property type="entry name" value="FlgN-like_sf"/>
</dbReference>
<evidence type="ECO:0000256" key="2">
    <source>
        <dbReference type="SAM" id="MobiDB-lite"/>
    </source>
</evidence>
<proteinExistence type="predicted"/>
<dbReference type="RefSeq" id="WP_247346306.1">
    <property type="nucleotide sequence ID" value="NZ_CP095550.1"/>
</dbReference>
<reference evidence="4" key="1">
    <citation type="journal article" date="2019" name="Int. J. Syst. Evol. Microbiol.">
        <title>The Global Catalogue of Microorganisms (GCM) 10K type strain sequencing project: providing services to taxonomists for standard genome sequencing and annotation.</title>
        <authorList>
            <consortium name="The Broad Institute Genomics Platform"/>
            <consortium name="The Broad Institute Genome Sequencing Center for Infectious Disease"/>
            <person name="Wu L."/>
            <person name="Ma J."/>
        </authorList>
    </citation>
    <scope>NUCLEOTIDE SEQUENCE [LARGE SCALE GENOMIC DNA]</scope>
    <source>
        <strain evidence="4">CGMCC 1.15474</strain>
    </source>
</reference>
<keyword evidence="3" id="KW-0282">Flagellum</keyword>
<name>A0ABW5BXF3_9BACI</name>
<gene>
    <name evidence="3" type="ORF">ACFSKK_14150</name>
</gene>
<evidence type="ECO:0000313" key="4">
    <source>
        <dbReference type="Proteomes" id="UP001597318"/>
    </source>
</evidence>
<protein>
    <submittedName>
        <fullName evidence="3">Flagellar protein FlgN</fullName>
    </submittedName>
</protein>
<feature type="compositionally biased region" description="Basic and acidic residues" evidence="2">
    <location>
        <begin position="146"/>
        <end position="159"/>
    </location>
</feature>
<dbReference type="EMBL" id="JBHUIK010000003">
    <property type="protein sequence ID" value="MFD2214828.1"/>
    <property type="molecule type" value="Genomic_DNA"/>
</dbReference>
<keyword evidence="4" id="KW-1185">Reference proteome</keyword>
<dbReference type="Gene3D" id="1.20.58.300">
    <property type="entry name" value="FlgN-like"/>
    <property type="match status" value="1"/>
</dbReference>
<accession>A0ABW5BXF3</accession>
<dbReference type="Proteomes" id="UP001597318">
    <property type="component" value="Unassembled WGS sequence"/>
</dbReference>
<evidence type="ECO:0000313" key="3">
    <source>
        <dbReference type="EMBL" id="MFD2214828.1"/>
    </source>
</evidence>
<organism evidence="3 4">
    <name type="scientific">Metabacillus endolithicus</name>
    <dbReference type="NCBI Taxonomy" id="1535204"/>
    <lineage>
        <taxon>Bacteria</taxon>
        <taxon>Bacillati</taxon>
        <taxon>Bacillota</taxon>
        <taxon>Bacilli</taxon>
        <taxon>Bacillales</taxon>
        <taxon>Bacillaceae</taxon>
        <taxon>Metabacillus</taxon>
    </lineage>
</organism>
<dbReference type="Pfam" id="PF05130">
    <property type="entry name" value="FlgN"/>
    <property type="match status" value="1"/>
</dbReference>
<dbReference type="InterPro" id="IPR007809">
    <property type="entry name" value="FlgN-like"/>
</dbReference>
<keyword evidence="3" id="KW-0966">Cell projection</keyword>
<keyword evidence="3" id="KW-0969">Cilium</keyword>
<sequence length="159" mass="18374">MAAEKLIQTLEKLLKLHQNLYEVTLQKTEILKHDSVEELKELLKKEQVFVQAIKQVEDERIKVAAEFLGNNEEATLSACIEKATGAEKEKLQGILNEFTEIMNQLKDRNQLNRELTKQALQLTSMTLDMIMPQETDINYNKPANKNTEKQRRSIFDSKA</sequence>
<keyword evidence="1" id="KW-1005">Bacterial flagellum biogenesis</keyword>
<evidence type="ECO:0000256" key="1">
    <source>
        <dbReference type="ARBA" id="ARBA00022795"/>
    </source>
</evidence>
<feature type="region of interest" description="Disordered" evidence="2">
    <location>
        <begin position="137"/>
        <end position="159"/>
    </location>
</feature>